<protein>
    <recommendedName>
        <fullName evidence="16">Ubiquitin carboxyl-terminal hydrolase 26</fullName>
        <ecNumber evidence="5">3.4.19.12</ecNumber>
    </recommendedName>
    <alternativeName>
        <fullName evidence="19">Deubiquitinating enzyme 26</fullName>
    </alternativeName>
    <alternativeName>
        <fullName evidence="17">Ubiquitin thioesterase 26</fullName>
    </alternativeName>
    <alternativeName>
        <fullName evidence="18">Ubiquitin-specific-processing protease 26</fullName>
    </alternativeName>
</protein>
<evidence type="ECO:0000256" key="20">
    <source>
        <dbReference type="SAM" id="MobiDB-lite"/>
    </source>
</evidence>
<dbReference type="InterPro" id="IPR001394">
    <property type="entry name" value="Peptidase_C19_UCH"/>
</dbReference>
<evidence type="ECO:0000256" key="9">
    <source>
        <dbReference type="ARBA" id="ARBA00022737"/>
    </source>
</evidence>
<keyword evidence="11" id="KW-0378">Hydrolase</keyword>
<feature type="region of interest" description="Disordered" evidence="20">
    <location>
        <begin position="25"/>
        <end position="57"/>
    </location>
</feature>
<feature type="domain" description="DUSP" evidence="23">
    <location>
        <begin position="1232"/>
        <end position="1339"/>
    </location>
</feature>
<dbReference type="GO" id="GO:0004843">
    <property type="term" value="F:cysteine-type deubiquitinase activity"/>
    <property type="evidence" value="ECO:0007669"/>
    <property type="project" value="UniProtKB-EC"/>
</dbReference>
<dbReference type="Pfam" id="PF08312">
    <property type="entry name" value="cwf21"/>
    <property type="match status" value="1"/>
</dbReference>
<dbReference type="CDD" id="cd21372">
    <property type="entry name" value="cwf21_CWC21-like"/>
    <property type="match status" value="1"/>
</dbReference>
<evidence type="ECO:0000259" key="21">
    <source>
        <dbReference type="PROSITE" id="PS50053"/>
    </source>
</evidence>
<evidence type="ECO:0000256" key="11">
    <source>
        <dbReference type="ARBA" id="ARBA00022801"/>
    </source>
</evidence>
<dbReference type="PANTHER" id="PTHR36562">
    <property type="entry name" value="SERINE/ARGININE REPETITIVE MATRIX 2"/>
    <property type="match status" value="1"/>
</dbReference>
<dbReference type="PROSITE" id="PS50235">
    <property type="entry name" value="USP_3"/>
    <property type="match status" value="1"/>
</dbReference>
<accession>A0A6D2KV66</accession>
<dbReference type="PROSITE" id="PS00973">
    <property type="entry name" value="USP_2"/>
    <property type="match status" value="1"/>
</dbReference>
<dbReference type="InterPro" id="IPR018200">
    <property type="entry name" value="USP_CS"/>
</dbReference>
<keyword evidence="13" id="KW-0508">mRNA splicing</keyword>
<dbReference type="Gene3D" id="3.30.2230.10">
    <property type="entry name" value="DUSP-like"/>
    <property type="match status" value="1"/>
</dbReference>
<feature type="compositionally biased region" description="Basic residues" evidence="20">
    <location>
        <begin position="241"/>
        <end position="254"/>
    </location>
</feature>
<evidence type="ECO:0000256" key="17">
    <source>
        <dbReference type="ARBA" id="ARBA00075174"/>
    </source>
</evidence>
<dbReference type="FunFam" id="3.90.70.10:FF:000049">
    <property type="entry name" value="ubiquitin carboxyl-terminal hydrolase 48"/>
    <property type="match status" value="1"/>
</dbReference>
<evidence type="ECO:0000256" key="15">
    <source>
        <dbReference type="ARBA" id="ARBA00056392"/>
    </source>
</evidence>
<proteinExistence type="inferred from homology"/>
<reference evidence="24" key="1">
    <citation type="submission" date="2020-01" db="EMBL/GenBank/DDBJ databases">
        <authorList>
            <person name="Mishra B."/>
        </authorList>
    </citation>
    <scope>NUCLEOTIDE SEQUENCE [LARGE SCALE GENOMIC DNA]</scope>
</reference>
<dbReference type="Gene3D" id="3.10.20.90">
    <property type="entry name" value="Phosphatidylinositol 3-kinase Catalytic Subunit, Chain A, domain 1"/>
    <property type="match status" value="1"/>
</dbReference>
<feature type="compositionally biased region" description="Basic residues" evidence="20">
    <location>
        <begin position="215"/>
        <end position="227"/>
    </location>
</feature>
<dbReference type="InterPro" id="IPR000626">
    <property type="entry name" value="Ubiquitin-like_dom"/>
</dbReference>
<dbReference type="EMBL" id="CACVBM020001618">
    <property type="protein sequence ID" value="CAA7055974.1"/>
    <property type="molecule type" value="Genomic_DNA"/>
</dbReference>
<evidence type="ECO:0000256" key="16">
    <source>
        <dbReference type="ARBA" id="ARBA00071636"/>
    </source>
</evidence>
<feature type="compositionally biased region" description="Basic and acidic residues" evidence="20">
    <location>
        <begin position="466"/>
        <end position="520"/>
    </location>
</feature>
<feature type="compositionally biased region" description="Basic and acidic residues" evidence="20">
    <location>
        <begin position="160"/>
        <end position="205"/>
    </location>
</feature>
<dbReference type="SUPFAM" id="SSF54001">
    <property type="entry name" value="Cysteine proteinases"/>
    <property type="match status" value="1"/>
</dbReference>
<evidence type="ECO:0000256" key="8">
    <source>
        <dbReference type="ARBA" id="ARBA00022728"/>
    </source>
</evidence>
<dbReference type="Gene3D" id="3.90.70.10">
    <property type="entry name" value="Cysteine proteinases"/>
    <property type="match status" value="1"/>
</dbReference>
<comment type="similarity">
    <text evidence="4">Belongs to the peptidase C19 family.</text>
</comment>
<evidence type="ECO:0000256" key="19">
    <source>
        <dbReference type="ARBA" id="ARBA00082179"/>
    </source>
</evidence>
<feature type="region of interest" description="Disordered" evidence="20">
    <location>
        <begin position="1015"/>
        <end position="1044"/>
    </location>
</feature>
<feature type="domain" description="DUSP" evidence="23">
    <location>
        <begin position="1125"/>
        <end position="1217"/>
    </location>
</feature>
<dbReference type="GO" id="GO:0006397">
    <property type="term" value="P:mRNA processing"/>
    <property type="evidence" value="ECO:0007669"/>
    <property type="project" value="UniProtKB-KW"/>
</dbReference>
<evidence type="ECO:0000256" key="3">
    <source>
        <dbReference type="ARBA" id="ARBA00005954"/>
    </source>
</evidence>
<keyword evidence="14" id="KW-0539">Nucleus</keyword>
<dbReference type="InterPro" id="IPR051372">
    <property type="entry name" value="CWC21"/>
</dbReference>
<evidence type="ECO:0000259" key="22">
    <source>
        <dbReference type="PROSITE" id="PS50235"/>
    </source>
</evidence>
<dbReference type="GO" id="GO:0016579">
    <property type="term" value="P:protein deubiquitination"/>
    <property type="evidence" value="ECO:0007669"/>
    <property type="project" value="InterPro"/>
</dbReference>
<dbReference type="InterPro" id="IPR044743">
    <property type="entry name" value="Ubl_USP48"/>
</dbReference>
<name>A0A6D2KV66_9BRAS</name>
<dbReference type="GO" id="GO:0006508">
    <property type="term" value="P:proteolysis"/>
    <property type="evidence" value="ECO:0007669"/>
    <property type="project" value="UniProtKB-KW"/>
</dbReference>
<dbReference type="SUPFAM" id="SSF54236">
    <property type="entry name" value="Ubiquitin-like"/>
    <property type="match status" value="1"/>
</dbReference>
<keyword evidence="7" id="KW-0645">Protease</keyword>
<dbReference type="InterPro" id="IPR013170">
    <property type="entry name" value="mRNA_splic_Cwf21_dom"/>
</dbReference>
<feature type="domain" description="DUSP" evidence="23">
    <location>
        <begin position="1360"/>
        <end position="1483"/>
    </location>
</feature>
<evidence type="ECO:0000256" key="7">
    <source>
        <dbReference type="ARBA" id="ARBA00022670"/>
    </source>
</evidence>
<dbReference type="SUPFAM" id="SSF143791">
    <property type="entry name" value="DUSP-like"/>
    <property type="match status" value="2"/>
</dbReference>
<feature type="compositionally biased region" description="Basic and acidic residues" evidence="20">
    <location>
        <begin position="534"/>
        <end position="589"/>
    </location>
</feature>
<dbReference type="InterPro" id="IPR006615">
    <property type="entry name" value="Pept_C19_DUSP"/>
</dbReference>
<dbReference type="CDD" id="cd02668">
    <property type="entry name" value="Peptidase_C19L"/>
    <property type="match status" value="1"/>
</dbReference>
<dbReference type="Pfam" id="PF00443">
    <property type="entry name" value="UCH"/>
    <property type="match status" value="1"/>
</dbReference>
<dbReference type="PROSITE" id="PS50053">
    <property type="entry name" value="UBIQUITIN_2"/>
    <property type="match status" value="1"/>
</dbReference>
<dbReference type="InterPro" id="IPR033841">
    <property type="entry name" value="Pep_USP48"/>
</dbReference>
<keyword evidence="25" id="KW-1185">Reference proteome</keyword>
<dbReference type="OrthoDB" id="289038at2759"/>
<feature type="compositionally biased region" description="Basic and acidic residues" evidence="20">
    <location>
        <begin position="430"/>
        <end position="459"/>
    </location>
</feature>
<evidence type="ECO:0000256" key="2">
    <source>
        <dbReference type="ARBA" id="ARBA00004123"/>
    </source>
</evidence>
<dbReference type="InterPro" id="IPR038765">
    <property type="entry name" value="Papain-like_cys_pep_sf"/>
</dbReference>
<dbReference type="SMART" id="SM00695">
    <property type="entry name" value="DUSP"/>
    <property type="match status" value="1"/>
</dbReference>
<keyword evidence="8" id="KW-0747">Spliceosome</keyword>
<feature type="compositionally biased region" description="Basic and acidic residues" evidence="20">
    <location>
        <begin position="354"/>
        <end position="401"/>
    </location>
</feature>
<evidence type="ECO:0000256" key="5">
    <source>
        <dbReference type="ARBA" id="ARBA00012759"/>
    </source>
</evidence>
<evidence type="ECO:0000313" key="25">
    <source>
        <dbReference type="Proteomes" id="UP000467841"/>
    </source>
</evidence>
<evidence type="ECO:0000256" key="6">
    <source>
        <dbReference type="ARBA" id="ARBA00022664"/>
    </source>
</evidence>
<feature type="compositionally biased region" description="Basic residues" evidence="20">
    <location>
        <begin position="309"/>
        <end position="319"/>
    </location>
</feature>
<evidence type="ECO:0000256" key="4">
    <source>
        <dbReference type="ARBA" id="ARBA00009085"/>
    </source>
</evidence>
<dbReference type="Proteomes" id="UP000467841">
    <property type="component" value="Unassembled WGS sequence"/>
</dbReference>
<keyword evidence="9" id="KW-0677">Repeat</keyword>
<gene>
    <name evidence="24" type="ORF">MERR_LOCUS43210</name>
</gene>
<comment type="catalytic activity">
    <reaction evidence="1">
        <text>Thiol-dependent hydrolysis of ester, thioester, amide, peptide and isopeptide bonds formed by the C-terminal Gly of ubiquitin (a 76-residue protein attached to proteins as an intracellular targeting signal).</text>
        <dbReference type="EC" id="3.4.19.12"/>
    </reaction>
</comment>
<feature type="compositionally biased region" description="Basic residues" evidence="20">
    <location>
        <begin position="279"/>
        <end position="293"/>
    </location>
</feature>
<comment type="caution">
    <text evidence="24">The sequence shown here is derived from an EMBL/GenBank/DDBJ whole genome shotgun (WGS) entry which is preliminary data.</text>
</comment>
<evidence type="ECO:0000256" key="10">
    <source>
        <dbReference type="ARBA" id="ARBA00022786"/>
    </source>
</evidence>
<feature type="region of interest" description="Disordered" evidence="20">
    <location>
        <begin position="102"/>
        <end position="127"/>
    </location>
</feature>
<feature type="region of interest" description="Disordered" evidence="20">
    <location>
        <begin position="627"/>
        <end position="652"/>
    </location>
</feature>
<dbReference type="GO" id="GO:0004197">
    <property type="term" value="F:cysteine-type endopeptidase activity"/>
    <property type="evidence" value="ECO:0007669"/>
    <property type="project" value="InterPro"/>
</dbReference>
<feature type="domain" description="Ubiquitin-like" evidence="21">
    <location>
        <begin position="1583"/>
        <end position="1645"/>
    </location>
</feature>
<feature type="region of interest" description="Disordered" evidence="20">
    <location>
        <begin position="145"/>
        <end position="606"/>
    </location>
</feature>
<dbReference type="Pfam" id="PF06337">
    <property type="entry name" value="DUSP"/>
    <property type="match status" value="1"/>
</dbReference>
<keyword evidence="6" id="KW-0507">mRNA processing</keyword>
<dbReference type="PANTHER" id="PTHR36562:SF5">
    <property type="entry name" value="SERINE_ARGININE REPETITIVE MATRIX 2"/>
    <property type="match status" value="1"/>
</dbReference>
<feature type="domain" description="USP" evidence="22">
    <location>
        <begin position="736"/>
        <end position="1068"/>
    </location>
</feature>
<dbReference type="GO" id="GO:0008380">
    <property type="term" value="P:RNA splicing"/>
    <property type="evidence" value="ECO:0007669"/>
    <property type="project" value="UniProtKB-KW"/>
</dbReference>
<dbReference type="EC" id="3.4.19.12" evidence="5"/>
<keyword evidence="12" id="KW-0788">Thiol protease</keyword>
<sequence>MYNGIGLQTARGSGTNGYVQTNKFFVRPRNGGKPVNGGKGFEDDQGTAGLSKKPNKDILEHDRKRQIHLKLAILEDQLADLGYSDADIAQKLEETRLNLEATAATSEESGGGSKISDTQTHQVAARKEKQMELFRAALGIPDQKQVEEGMIDDEPTAEAYEGRLKERREHSFLDRDGGRRKVDEDVNEKDGKSKGKGKDSKKQLGGDDDDMGEVKRHKKKKESKKRRHGDDSSESDGSGRDRRRRSKKKAKGRKQVSESESESDSSSSDSDSDSDGGEKRRRKGTKKRSRSKRSVSSESEDVDSDDSKKHRKSHKKSRPSIRSSSKEVRDNKLDEERRAGRKRHDSDVSEPESEDKKQQLRKKEEAHRGGRKQKRDEEDVESDHLKDRHRGDTGRKKAARDDSDDSDAEFVNKKKLRSKVEAYSGGMTQKRYEEEEPVSKHGKDGYRSDDRGKKVARDSDDSEAEYENRRKLRDERGKKHIREEDDDDNNNHGRDRYKRGDDAGQRRGTIKDADDDDKKMDRHRRGRVIEEEEKDKGDDYMDRYRPRREDDEEYKHGRDRYRGDKEDRYRGGDASGKRREESDERVSRERRSHHDGRSSGKRSSYGAPFFVDSQGFRLLLCDFAGGGDTMTRPNTRNKNKRARPSDTVDSSSQILRKIHEANDVTDDDINQLFMICKPVCQGCRVNTRDNPNCFCGLVPPVNGSRKSGLWQKMSEIITALGPDLSSERRASDSTPAGLTNLGATCYANSILQCLYMNTAFREGVFSVEVDVLKQYPVLDQIARLFAQLHASKRSFVDSDAFVKTLELDNGVQQDTHEFLTLLLSLLERCLCHSGVCKAKTIVQDLFRGSVSHVTTCSKCGRESEASSKVEDFYALELNVKGLKSLDASLNDYLSLEHLNGDNQYSCGSCNARVDATRCIKLRTLPPVITFQLKRCVFLPKTTAKKKITSSFSFPEVLDMGSRLAESSQNELIYDLSAVLIHKGSAVNSGHYVAHIKDEKTGLWWKFDDESVSELGKRPFDEGSSSTPKSESNGTTSSGSTPDVIQSGSAIKSEVFSSTDAYMLMYSLRCGKQENQQEGQRENPIDSVQQLEGDLPSHLYEWINNANASFLEVCSEFDSRKERELNELTERRQEVRTILSEAAVQSLEEQYYWISTDWLRLWADTIMPPALDNTPLLCSHGKVLASKVNCMKRISELAWAKLESKFNGGPKLGKGDYCRDCLMDGARMVVSSDSYRDRRTFMKNIASDVLSGKCEDGNYIISKAWLQQWVKRKNLDAPSEADAGPTNAITCDHGELLPEQAPGAKRILVPENLWSFLVEDALKVQPEDPSGCPCFTLDSRQCCHCTEEISEVACHEDSLRTLKVKQRQNHEKLAAGKGIPLTAQSQYFLLPSPWLVEWRSYINMTGKNSSSAPEPELLDGVISTLKCNKHTRLLERLPELVCKRGSYFQKNPSTDKLTIIPELDWKYFCEEWGGIMENGVSAFIEVGNNKDQSSSQNVIDLEKDSSPGDNMDSDAQHFILRTSPEICEECIGDRESCELMQKLSYSEGDVFVYLVRGKEAPKAMLEVSDTTADVDRRASKRSRRTNSGSLTSFKVSATTTVYQLKMMIWELLGVMKENQELHKGPKLIDEESATLADMNIFPGDKLWVRDSEIHEHRDIADELCDKKAGAQDVEEGFRGTLLTADISSEA</sequence>
<dbReference type="InterPro" id="IPR028889">
    <property type="entry name" value="USP"/>
</dbReference>
<evidence type="ECO:0000259" key="23">
    <source>
        <dbReference type="PROSITE" id="PS51283"/>
    </source>
</evidence>
<dbReference type="CDD" id="cd01795">
    <property type="entry name" value="Ubl_USP48"/>
    <property type="match status" value="1"/>
</dbReference>
<feature type="compositionally biased region" description="Basic and acidic residues" evidence="20">
    <location>
        <begin position="324"/>
        <end position="338"/>
    </location>
</feature>
<comment type="function">
    <text evidence="15">Recognizes and hydrolyzes the peptide bond at the C-terminal Gly of ubiquitin. Involved in the processing of poly-ubiquitin precursors as well as that of ubiquitinated proteins. Deubiquitinates H2BK143ub1 of histone H2B.</text>
</comment>
<evidence type="ECO:0000256" key="18">
    <source>
        <dbReference type="ARBA" id="ARBA00078771"/>
    </source>
</evidence>
<organism evidence="24 25">
    <name type="scientific">Microthlaspi erraticum</name>
    <dbReference type="NCBI Taxonomy" id="1685480"/>
    <lineage>
        <taxon>Eukaryota</taxon>
        <taxon>Viridiplantae</taxon>
        <taxon>Streptophyta</taxon>
        <taxon>Embryophyta</taxon>
        <taxon>Tracheophyta</taxon>
        <taxon>Spermatophyta</taxon>
        <taxon>Magnoliopsida</taxon>
        <taxon>eudicotyledons</taxon>
        <taxon>Gunneridae</taxon>
        <taxon>Pentapetalae</taxon>
        <taxon>rosids</taxon>
        <taxon>malvids</taxon>
        <taxon>Brassicales</taxon>
        <taxon>Brassicaceae</taxon>
        <taxon>Coluteocarpeae</taxon>
        <taxon>Microthlaspi</taxon>
    </lineage>
</organism>
<evidence type="ECO:0000256" key="12">
    <source>
        <dbReference type="ARBA" id="ARBA00022807"/>
    </source>
</evidence>
<comment type="similarity">
    <text evidence="3">Belongs to the CWC21 family.</text>
</comment>
<evidence type="ECO:0000256" key="1">
    <source>
        <dbReference type="ARBA" id="ARBA00000707"/>
    </source>
</evidence>
<evidence type="ECO:0000256" key="13">
    <source>
        <dbReference type="ARBA" id="ARBA00023187"/>
    </source>
</evidence>
<dbReference type="InterPro" id="IPR035927">
    <property type="entry name" value="DUSP-like_sf"/>
</dbReference>
<evidence type="ECO:0000313" key="24">
    <source>
        <dbReference type="EMBL" id="CAA7055974.1"/>
    </source>
</evidence>
<evidence type="ECO:0000256" key="14">
    <source>
        <dbReference type="ARBA" id="ARBA00023242"/>
    </source>
</evidence>
<dbReference type="PROSITE" id="PS00972">
    <property type="entry name" value="USP_1"/>
    <property type="match status" value="1"/>
</dbReference>
<dbReference type="GO" id="GO:0005681">
    <property type="term" value="C:spliceosomal complex"/>
    <property type="evidence" value="ECO:0007669"/>
    <property type="project" value="UniProtKB-KW"/>
</dbReference>
<dbReference type="PROSITE" id="PS51283">
    <property type="entry name" value="DUSP"/>
    <property type="match status" value="3"/>
</dbReference>
<feature type="compositionally biased region" description="Polar residues" evidence="20">
    <location>
        <begin position="1022"/>
        <end position="1032"/>
    </location>
</feature>
<dbReference type="InterPro" id="IPR029071">
    <property type="entry name" value="Ubiquitin-like_domsf"/>
</dbReference>
<comment type="subcellular location">
    <subcellularLocation>
        <location evidence="2">Nucleus</location>
    </subcellularLocation>
</comment>
<keyword evidence="10" id="KW-0833">Ubl conjugation pathway</keyword>